<geneLocation type="plasmid" evidence="4">
    <name>prgalie4872d</name>
</geneLocation>
<protein>
    <submittedName>
        <fullName evidence="3">Cytochrome-c biogenesis protein</fullName>
    </submittedName>
</protein>
<dbReference type="InterPro" id="IPR041017">
    <property type="entry name" value="Thioredoxin_10"/>
</dbReference>
<gene>
    <name evidence="3" type="ORF">IE4872_PD00991</name>
</gene>
<organism evidence="3 4">
    <name type="scientific">Rhizobium gallicum</name>
    <dbReference type="NCBI Taxonomy" id="56730"/>
    <lineage>
        <taxon>Bacteria</taxon>
        <taxon>Pseudomonadati</taxon>
        <taxon>Pseudomonadota</taxon>
        <taxon>Alphaproteobacteria</taxon>
        <taxon>Hyphomicrobiales</taxon>
        <taxon>Rhizobiaceae</taxon>
        <taxon>Rhizobium/Agrobacterium group</taxon>
        <taxon>Rhizobium</taxon>
    </lineage>
</organism>
<accession>A0A1L5NUE9</accession>
<evidence type="ECO:0000313" key="3">
    <source>
        <dbReference type="EMBL" id="APO71520.1"/>
    </source>
</evidence>
<dbReference type="EMBL" id="CP017105">
    <property type="protein sequence ID" value="APO71520.1"/>
    <property type="molecule type" value="Genomic_DNA"/>
</dbReference>
<dbReference type="PANTHER" id="PTHR42852">
    <property type="entry name" value="THIOL:DISULFIDE INTERCHANGE PROTEIN DSBE"/>
    <property type="match status" value="1"/>
</dbReference>
<dbReference type="Proteomes" id="UP000184749">
    <property type="component" value="Plasmid pRgalIE4872d"/>
</dbReference>
<dbReference type="InterPro" id="IPR013766">
    <property type="entry name" value="Thioredoxin_domain"/>
</dbReference>
<dbReference type="Pfam" id="PF08534">
    <property type="entry name" value="Redoxin"/>
    <property type="match status" value="1"/>
</dbReference>
<dbReference type="SUPFAM" id="SSF52833">
    <property type="entry name" value="Thioredoxin-like"/>
    <property type="match status" value="1"/>
</dbReference>
<proteinExistence type="predicted"/>
<dbReference type="PANTHER" id="PTHR42852:SF13">
    <property type="entry name" value="PROTEIN DIPZ"/>
    <property type="match status" value="1"/>
</dbReference>
<keyword evidence="1" id="KW-0472">Membrane</keyword>
<dbReference type="Gene3D" id="3.40.30.10">
    <property type="entry name" value="Glutaredoxin"/>
    <property type="match status" value="1"/>
</dbReference>
<dbReference type="Gene3D" id="2.60.120.260">
    <property type="entry name" value="Galactose-binding domain-like"/>
    <property type="match status" value="1"/>
</dbReference>
<feature type="transmembrane region" description="Helical" evidence="1">
    <location>
        <begin position="77"/>
        <end position="102"/>
    </location>
</feature>
<feature type="domain" description="Thioredoxin" evidence="2">
    <location>
        <begin position="328"/>
        <end position="479"/>
    </location>
</feature>
<feature type="transmembrane region" description="Helical" evidence="1">
    <location>
        <begin position="114"/>
        <end position="135"/>
    </location>
</feature>
<dbReference type="InterPro" id="IPR013740">
    <property type="entry name" value="Redoxin"/>
</dbReference>
<sequence>MQPEPDGLGEINVKFLFGVDFVLYRAHGDDLYISVHFPSKPDTFEIPHIGQIATCWSRHIAVQSLTKWFQRKTMMTILIIAYLGGVLTILSPCILPILPFVFARTGGPFARSTLPMLAGMAASFALVATLAALGGSWAVRANEYGRLAAVMLLAAFGVSLLSPRVAYVLARPVVDLGNRLTTSAGSARSAPATASSLVLGAATGLLWAPCAGPILGLVLTGAALQGANFETTFLLFAYAAGAATSLAVALLVGGKVFAVMKRSLGVGERIRQCLGAAVLAGLAAIALGLDTGVLTQLSYASTVSFEQAVLDRFHERPAAGAPSKVAKRPFRSELPAESRAPALNGAVEWLNSAPLTNEQLRGKVVLVNFWTYSCINCIRTIPYVRAWAEKYKDKGLVVVGVHTPEFAFEKRIDNVRQALGGFNIGYPVAIDNDYRIWRAFENSYWPAHYLIDAKGEIRYHQFGEGNYPQTEKAIQDLLREAGSETAASAPVVPDAKGAEVGPDMGNIGSGETYLGYRRASNFASPEGLQADATYHYSFAKPNLNEWGLSGTWTVGAQQATLTQPGGGIAYRFSARDLHLVLGPGAAGKPIRFRVTIDGKDPGNDRGSDIDASGNGTVTATKLYQLVRQSADVAVRNFEIRFLDRGVEAFAFTFG</sequence>
<keyword evidence="1" id="KW-0812">Transmembrane</keyword>
<name>A0A1L5NUE9_9HYPH</name>
<dbReference type="InterPro" id="IPR036249">
    <property type="entry name" value="Thioredoxin-like_sf"/>
</dbReference>
<dbReference type="AlphaFoldDB" id="A0A1L5NUE9"/>
<keyword evidence="1" id="KW-1133">Transmembrane helix</keyword>
<dbReference type="Pfam" id="PF17991">
    <property type="entry name" value="Thioredoxin_10"/>
    <property type="match status" value="1"/>
</dbReference>
<evidence type="ECO:0000313" key="4">
    <source>
        <dbReference type="Proteomes" id="UP000184749"/>
    </source>
</evidence>
<dbReference type="PROSITE" id="PS51352">
    <property type="entry name" value="THIOREDOXIN_2"/>
    <property type="match status" value="1"/>
</dbReference>
<evidence type="ECO:0000256" key="1">
    <source>
        <dbReference type="SAM" id="Phobius"/>
    </source>
</evidence>
<feature type="transmembrane region" description="Helical" evidence="1">
    <location>
        <begin position="233"/>
        <end position="252"/>
    </location>
</feature>
<dbReference type="InterPro" id="IPR050553">
    <property type="entry name" value="Thioredoxin_ResA/DsbE_sf"/>
</dbReference>
<dbReference type="CDD" id="cd03012">
    <property type="entry name" value="TlpA_like_DipZ_like"/>
    <property type="match status" value="1"/>
</dbReference>
<keyword evidence="3" id="KW-0614">Plasmid</keyword>
<feature type="transmembrane region" description="Helical" evidence="1">
    <location>
        <begin position="147"/>
        <end position="170"/>
    </location>
</feature>
<evidence type="ECO:0000259" key="2">
    <source>
        <dbReference type="PROSITE" id="PS51352"/>
    </source>
</evidence>
<reference evidence="3 4" key="1">
    <citation type="submission" date="2016-09" db="EMBL/GenBank/DDBJ databases">
        <title>The complete genome sequences of Rhizobium gallicum, symbiovars gallicum and phaseoli, symbionts associated to common bean (Phaseolus vulgaris).</title>
        <authorList>
            <person name="Bustos P."/>
            <person name="Santamaria R.I."/>
            <person name="Perez-Carrascal O.M."/>
            <person name="Juarez S."/>
            <person name="Lozano L."/>
            <person name="Martinez-Flores I."/>
            <person name="Martinez-Romero E."/>
            <person name="Cevallos M."/>
            <person name="Romero D."/>
            <person name="Davila G."/>
            <person name="Gonzalez V."/>
        </authorList>
    </citation>
    <scope>NUCLEOTIDE SEQUENCE [LARGE SCALE GENOMIC DNA]</scope>
    <source>
        <strain evidence="3 4">IE4872</strain>
        <plasmid evidence="4">prgalie4872d</plasmid>
    </source>
</reference>
<dbReference type="GO" id="GO:0016491">
    <property type="term" value="F:oxidoreductase activity"/>
    <property type="evidence" value="ECO:0007669"/>
    <property type="project" value="InterPro"/>
</dbReference>